<keyword evidence="7" id="KW-0677">Repeat</keyword>
<evidence type="ECO:0000256" key="23">
    <source>
        <dbReference type="SAM" id="MobiDB-lite"/>
    </source>
</evidence>
<organism evidence="27 28">
    <name type="scientific">Thamnidium elegans</name>
    <dbReference type="NCBI Taxonomy" id="101142"/>
    <lineage>
        <taxon>Eukaryota</taxon>
        <taxon>Fungi</taxon>
        <taxon>Fungi incertae sedis</taxon>
        <taxon>Mucoromycota</taxon>
        <taxon>Mucoromycotina</taxon>
        <taxon>Mucoromycetes</taxon>
        <taxon>Mucorales</taxon>
        <taxon>Mucorineae</taxon>
        <taxon>Mucoraceae</taxon>
        <taxon>Thamnidium</taxon>
    </lineage>
</organism>
<evidence type="ECO:0000256" key="14">
    <source>
        <dbReference type="ARBA" id="ARBA00023128"/>
    </source>
</evidence>
<feature type="domain" description="EF-hand" evidence="24">
    <location>
        <begin position="1134"/>
        <end position="1169"/>
    </location>
</feature>
<evidence type="ECO:0000256" key="22">
    <source>
        <dbReference type="SAM" id="Coils"/>
    </source>
</evidence>
<dbReference type="PROSITE" id="PS50222">
    <property type="entry name" value="EF_HAND_2"/>
    <property type="match status" value="2"/>
</dbReference>
<dbReference type="FunFam" id="1.20.120.1080:FF:000001">
    <property type="entry name" value="Pre-mRNA-splicing factor ATP-dependent RNA helicase"/>
    <property type="match status" value="1"/>
</dbReference>
<dbReference type="InterPro" id="IPR011709">
    <property type="entry name" value="DEAD-box_helicase_OB_fold"/>
</dbReference>
<keyword evidence="10" id="KW-0378">Hydrolase</keyword>
<dbReference type="Proteomes" id="UP000613177">
    <property type="component" value="Unassembled WGS sequence"/>
</dbReference>
<evidence type="ECO:0000256" key="16">
    <source>
        <dbReference type="ARBA" id="ARBA00023187"/>
    </source>
</evidence>
<comment type="catalytic activity">
    <reaction evidence="17">
        <text>ATP + H2O = ADP + phosphate + H(+)</text>
        <dbReference type="Rhea" id="RHEA:13065"/>
        <dbReference type="ChEBI" id="CHEBI:15377"/>
        <dbReference type="ChEBI" id="CHEBI:15378"/>
        <dbReference type="ChEBI" id="CHEBI:30616"/>
        <dbReference type="ChEBI" id="CHEBI:43474"/>
        <dbReference type="ChEBI" id="CHEBI:456216"/>
        <dbReference type="EC" id="3.6.4.13"/>
    </reaction>
</comment>
<dbReference type="GO" id="GO:0005524">
    <property type="term" value="F:ATP binding"/>
    <property type="evidence" value="ECO:0007669"/>
    <property type="project" value="UniProtKB-KW"/>
</dbReference>
<dbReference type="GO" id="GO:0003724">
    <property type="term" value="F:RNA helicase activity"/>
    <property type="evidence" value="ECO:0007669"/>
    <property type="project" value="UniProtKB-EC"/>
</dbReference>
<dbReference type="Pfam" id="PF00153">
    <property type="entry name" value="Mito_carr"/>
    <property type="match status" value="3"/>
</dbReference>
<evidence type="ECO:0000256" key="11">
    <source>
        <dbReference type="ARBA" id="ARBA00022806"/>
    </source>
</evidence>
<comment type="caution">
    <text evidence="27">The sequence shown here is derived from an EMBL/GenBank/DDBJ whole genome shotgun (WGS) entry which is preliminary data.</text>
</comment>
<keyword evidence="4" id="KW-0813">Transport</keyword>
<dbReference type="Pfam" id="PF07717">
    <property type="entry name" value="OB_NTP_bind"/>
    <property type="match status" value="1"/>
</dbReference>
<dbReference type="CDD" id="cd18791">
    <property type="entry name" value="SF2_C_RHA"/>
    <property type="match status" value="1"/>
</dbReference>
<keyword evidence="12" id="KW-0067">ATP-binding</keyword>
<dbReference type="PROSITE" id="PS51192">
    <property type="entry name" value="HELICASE_ATP_BIND_1"/>
    <property type="match status" value="1"/>
</dbReference>
<dbReference type="PANTHER" id="PTHR18934">
    <property type="entry name" value="ATP-DEPENDENT RNA HELICASE"/>
    <property type="match status" value="1"/>
</dbReference>
<dbReference type="SUPFAM" id="SSF103506">
    <property type="entry name" value="Mitochondrial carrier"/>
    <property type="match status" value="1"/>
</dbReference>
<feature type="region of interest" description="Disordered" evidence="23">
    <location>
        <begin position="215"/>
        <end position="252"/>
    </location>
</feature>
<keyword evidence="11" id="KW-0347">Helicase</keyword>
<dbReference type="SUPFAM" id="SSF47473">
    <property type="entry name" value="EF-hand"/>
    <property type="match status" value="2"/>
</dbReference>
<dbReference type="FunFam" id="3.40.50.300:FF:000007">
    <property type="entry name" value="Pre-mRNA-splicing factor ATP-dependent RNA helicase"/>
    <property type="match status" value="1"/>
</dbReference>
<keyword evidence="9" id="KW-0999">Mitochondrion inner membrane</keyword>
<accession>A0A8H7SMC6</accession>
<keyword evidence="22" id="KW-0175">Coiled coil</keyword>
<evidence type="ECO:0000256" key="20">
    <source>
        <dbReference type="ARBA" id="ARBA00082232"/>
    </source>
</evidence>
<dbReference type="InterPro" id="IPR027417">
    <property type="entry name" value="P-loop_NTPase"/>
</dbReference>
<evidence type="ECO:0000259" key="25">
    <source>
        <dbReference type="PROSITE" id="PS51192"/>
    </source>
</evidence>
<keyword evidence="8" id="KW-0547">Nucleotide-binding</keyword>
<evidence type="ECO:0000256" key="6">
    <source>
        <dbReference type="ARBA" id="ARBA00022692"/>
    </source>
</evidence>
<dbReference type="GO" id="GO:0005509">
    <property type="term" value="F:calcium ion binding"/>
    <property type="evidence" value="ECO:0007669"/>
    <property type="project" value="InterPro"/>
</dbReference>
<evidence type="ECO:0000256" key="21">
    <source>
        <dbReference type="PROSITE-ProRule" id="PRU00282"/>
    </source>
</evidence>
<dbReference type="Gene3D" id="1.10.238.10">
    <property type="entry name" value="EF-hand"/>
    <property type="match status" value="2"/>
</dbReference>
<dbReference type="EMBL" id="JAEPRE010000133">
    <property type="protein sequence ID" value="KAG2231842.1"/>
    <property type="molecule type" value="Genomic_DNA"/>
</dbReference>
<dbReference type="PROSITE" id="PS50920">
    <property type="entry name" value="SOLCAR"/>
    <property type="match status" value="3"/>
</dbReference>
<dbReference type="PRINTS" id="PR00926">
    <property type="entry name" value="MITOCARRIER"/>
</dbReference>
<keyword evidence="15 21" id="KW-0472">Membrane</keyword>
<feature type="repeat" description="Solcar" evidence="21">
    <location>
        <begin position="1475"/>
        <end position="1565"/>
    </location>
</feature>
<dbReference type="FunFam" id="1.50.40.10:FF:000004">
    <property type="entry name" value="Calcium-binding mitochondrial carrier protein Aralar1"/>
    <property type="match status" value="1"/>
</dbReference>
<dbReference type="Gene3D" id="3.40.50.300">
    <property type="entry name" value="P-loop containing nucleotide triphosphate hydrolases"/>
    <property type="match status" value="2"/>
</dbReference>
<comment type="similarity">
    <text evidence="2">Belongs to the mitochondrial carrier (TC 2.A.29) family.</text>
</comment>
<reference evidence="27" key="1">
    <citation type="submission" date="2021-01" db="EMBL/GenBank/DDBJ databases">
        <title>Metabolic potential, ecology and presence of endohyphal bacteria is reflected in genomic diversity of Mucoromycotina.</title>
        <authorList>
            <person name="Muszewska A."/>
            <person name="Okrasinska A."/>
            <person name="Steczkiewicz K."/>
            <person name="Drgas O."/>
            <person name="Orlowska M."/>
            <person name="Perlinska-Lenart U."/>
            <person name="Aleksandrzak-Piekarczyk T."/>
            <person name="Szatraj K."/>
            <person name="Zielenkiewicz U."/>
            <person name="Pilsyk S."/>
            <person name="Malc E."/>
            <person name="Mieczkowski P."/>
            <person name="Kruszewska J.S."/>
            <person name="Biernat P."/>
            <person name="Pawlowska J."/>
        </authorList>
    </citation>
    <scope>NUCLEOTIDE SEQUENCE</scope>
    <source>
        <strain evidence="27">WA0000018081</strain>
    </source>
</reference>
<dbReference type="GO" id="GO:0055085">
    <property type="term" value="P:transmembrane transport"/>
    <property type="evidence" value="ECO:0007669"/>
    <property type="project" value="InterPro"/>
</dbReference>
<dbReference type="GO" id="GO:0006397">
    <property type="term" value="P:mRNA processing"/>
    <property type="evidence" value="ECO:0007669"/>
    <property type="project" value="UniProtKB-KW"/>
</dbReference>
<dbReference type="SMART" id="SM00487">
    <property type="entry name" value="DEXDc"/>
    <property type="match status" value="1"/>
</dbReference>
<keyword evidence="13" id="KW-1133">Transmembrane helix</keyword>
<dbReference type="InterPro" id="IPR048333">
    <property type="entry name" value="HA2_WH"/>
</dbReference>
<dbReference type="SMART" id="SM00490">
    <property type="entry name" value="HELICc"/>
    <property type="match status" value="1"/>
</dbReference>
<dbReference type="Gene3D" id="1.50.40.10">
    <property type="entry name" value="Mitochondrial carrier domain"/>
    <property type="match status" value="1"/>
</dbReference>
<keyword evidence="14" id="KW-0496">Mitochondrion</keyword>
<dbReference type="EC" id="3.6.4.13" evidence="3"/>
<keyword evidence="28" id="KW-1185">Reference proteome</keyword>
<evidence type="ECO:0000256" key="9">
    <source>
        <dbReference type="ARBA" id="ARBA00022792"/>
    </source>
</evidence>
<dbReference type="PROSITE" id="PS00690">
    <property type="entry name" value="DEAH_ATP_HELICASE"/>
    <property type="match status" value="1"/>
</dbReference>
<dbReference type="SMART" id="SM00054">
    <property type="entry name" value="EFh"/>
    <property type="match status" value="3"/>
</dbReference>
<keyword evidence="6 21" id="KW-0812">Transmembrane</keyword>
<evidence type="ECO:0000256" key="4">
    <source>
        <dbReference type="ARBA" id="ARBA00022448"/>
    </source>
</evidence>
<evidence type="ECO:0000256" key="18">
    <source>
        <dbReference type="ARBA" id="ARBA00059916"/>
    </source>
</evidence>
<dbReference type="PANTHER" id="PTHR18934:SF83">
    <property type="entry name" value="PRE-MRNA-SPLICING FACTOR ATP-DEPENDENT RNA HELICASE DHX16"/>
    <property type="match status" value="1"/>
</dbReference>
<evidence type="ECO:0000313" key="28">
    <source>
        <dbReference type="Proteomes" id="UP000613177"/>
    </source>
</evidence>
<dbReference type="GO" id="GO:0008380">
    <property type="term" value="P:RNA splicing"/>
    <property type="evidence" value="ECO:0007669"/>
    <property type="project" value="UniProtKB-KW"/>
</dbReference>
<keyword evidence="16" id="KW-0508">mRNA splicing</keyword>
<evidence type="ECO:0000256" key="19">
    <source>
        <dbReference type="ARBA" id="ARBA00073787"/>
    </source>
</evidence>
<comment type="function">
    <text evidence="18">Calcium-dependent mitochondrial aspartate and glutamate carrier. Transport of glutamate in mitochondria is required for mitochondrial transamination reactions and ornithine synthesis. Plays also a role in malate-aspartate NADH shuttle, which is critical for growth on acetate and fatty acids.</text>
</comment>
<gene>
    <name evidence="27" type="ORF">INT48_005625</name>
</gene>
<dbReference type="SMART" id="SM00847">
    <property type="entry name" value="HA2"/>
    <property type="match status" value="1"/>
</dbReference>
<evidence type="ECO:0000256" key="1">
    <source>
        <dbReference type="ARBA" id="ARBA00004448"/>
    </source>
</evidence>
<feature type="domain" description="EF-hand" evidence="24">
    <location>
        <begin position="1206"/>
        <end position="1241"/>
    </location>
</feature>
<protein>
    <recommendedName>
        <fullName evidence="19">Mitochondrial aspartate-glutamate transporter AGC1</fullName>
        <ecNumber evidence="3">3.6.4.13</ecNumber>
    </recommendedName>
    <alternativeName>
        <fullName evidence="20">Aspartate-glutamate carrier 1</fullName>
    </alternativeName>
</protein>
<sequence>MSVNDINMSELSIEEEEEVTTIYVSLMSKMRTEYDAITAMELDDKINGDLEVESGIESVEELKPELKKEEESAAGDAELLGMSETTMVDFIIATAQKSSSPQDLYTKLINTGAPSDASTQQFAFELYGKVPHKQSKSAANAAALAEKAQRKKELQEEQKLRKANESFKVVDDDTEVKMTDSRLIEKIDEHDNELDEEAKAERERLQDLKERDELAQRLKSKDKDRTKKVVEDRSAKEGSEAHKRRNLADDKEARMAALPELRTRSNQQYLKMREEQQLALLEQEIADEKRFFADQKMTKREIKDLQYKEEVLRLTKARMNIDTKQDGYMMPEDYITEKGKIDRKKKEGALYKRYEEEEKFETEHDVWEKSQIQKATKKPSAVEEDEYDYVFDEDQKIDFVMAAKLNEPDPKDAELLERISVAERKAASIDEVRKSLPIYQYRDSLIDAINQFQVLVIVGETGSGKTTQLPQYLYEAGYTKDGKKIGCTQPRRVAAMSVAARVAEEMGVHMGQEVGYSIRFEDCTSDKTAVKYMTDGMLLREFMTEPDLASYSCMIIDEAHERTLSTDILFGLIKDIARFRPDLKLLISSATMNAQKFSEYFDDAPIFNIPGRPYPVEIFYTKAPEANYLRAAITQVLTIHVTQPKGDILVFLTGQDEIEAANEGLTLACKALGSKISELMICPIYANLPSDMQSRIFEPTPEGARKVILATNIAETSITVDGVAFVIDPGFNKQKSFNPRTGMEALTVVPCSRASSTQRAGRAGRTGPGKCFRLFTQWAFYNEMDENTVPEIQRVNLSSVVLLLKSLGINDLVNFDFLDPPVEDTMIRSLSQLYALGALNDRAELTKLGRRMAEFPMDPCLSKCIIIAEKYECTDEVVSICAMLSEQSSLLYRPKDKKILADTAHQNLMKPGGDHLSLLNIWNQWVETDYSVQWCYENFVQVRTLERVRNVRDQLVQLMDRVEVKLVSNPNPNDNIPIQKAITAGYFFNAARLNKSGDSYRTVKQNQTVHIHPSSGMLEKKPKWVVYFELVLTSKEYMRQVMEIQPAWLLEAVESNTVSRLEQYRRTFQKYASVEQDQEKLMTKDDFLSAIAPGEDFKKITRQQFELLYKLADRNDKGTVTFDEFVIFQDLLSKPDAEYEVAFRVFDVNGTGKVTFDGFKSVLSSNMPPDAVPFDFDCDWLKLYIGSKDGNHELSYQEFTQLIKGLQGERLRQEFKHFDKDQTGFILPEDFKKIILDVAKHKLSDDVIDHLPTLCNLYSGNKISFSSVVAFHNVIRNIDMVESVIRKAIENNQDNKITKSDFLKHAHEASRYTAFTPMEVDVIFHFAGVDDDSGVLGLDDFARILDPRWTTSVKTVDIKVEDETPKKKGGILYQLAEGAYSFVLGSIAGAVGATAVYPIDLVKTRMQNQRSKVVGELLYKNSLDCFKKVLKNEGFAGLYRGLGPQLVGVAPEKAIKLTVNDFVRNKFTGKQNGEIKFWQEMIGGGAAGASQVVFTNPLEIVKIRLQIQGEQAKNLAADAAPRRSAIWIVKHLGIVGLYKGVAACLLRDVPFSAIYFPAYAHLKKDLFKEGPEHKLAISELLMAGAIAGMPAAYFTTPADVIKTRLQVEARKGQTSYTGITDAAKKIFAEEGFKAFFKGGPARILRSSPQFGVTLTVYELLHQLIPLPGHGPAPTTTAAVASQPTQQTLENKATLRSTNALKMLLDLDYRFGVYQQVKKD</sequence>
<evidence type="ECO:0000259" key="26">
    <source>
        <dbReference type="PROSITE" id="PS51194"/>
    </source>
</evidence>
<dbReference type="Pfam" id="PF04408">
    <property type="entry name" value="WHD_HA2"/>
    <property type="match status" value="1"/>
</dbReference>
<evidence type="ECO:0000256" key="8">
    <source>
        <dbReference type="ARBA" id="ARBA00022741"/>
    </source>
</evidence>
<dbReference type="PROSITE" id="PS51194">
    <property type="entry name" value="HELICASE_CTER"/>
    <property type="match status" value="1"/>
</dbReference>
<feature type="repeat" description="Solcar" evidence="21">
    <location>
        <begin position="1376"/>
        <end position="1466"/>
    </location>
</feature>
<evidence type="ECO:0000256" key="10">
    <source>
        <dbReference type="ARBA" id="ARBA00022801"/>
    </source>
</evidence>
<feature type="domain" description="Helicase C-terminal" evidence="26">
    <location>
        <begin position="632"/>
        <end position="808"/>
    </location>
</feature>
<evidence type="ECO:0000256" key="12">
    <source>
        <dbReference type="ARBA" id="ARBA00022840"/>
    </source>
</evidence>
<dbReference type="SUPFAM" id="SSF52540">
    <property type="entry name" value="P-loop containing nucleoside triphosphate hydrolases"/>
    <property type="match status" value="1"/>
</dbReference>
<evidence type="ECO:0000256" key="3">
    <source>
        <dbReference type="ARBA" id="ARBA00012552"/>
    </source>
</evidence>
<dbReference type="InterPro" id="IPR023395">
    <property type="entry name" value="MCP_dom_sf"/>
</dbReference>
<dbReference type="GO" id="GO:0005684">
    <property type="term" value="C:U2-type spliceosomal complex"/>
    <property type="evidence" value="ECO:0007669"/>
    <property type="project" value="UniProtKB-ARBA"/>
</dbReference>
<evidence type="ECO:0000259" key="24">
    <source>
        <dbReference type="PROSITE" id="PS50222"/>
    </source>
</evidence>
<dbReference type="Pfam" id="PF00271">
    <property type="entry name" value="Helicase_C"/>
    <property type="match status" value="1"/>
</dbReference>
<evidence type="ECO:0000256" key="13">
    <source>
        <dbReference type="ARBA" id="ARBA00022989"/>
    </source>
</evidence>
<evidence type="ECO:0000256" key="7">
    <source>
        <dbReference type="ARBA" id="ARBA00022737"/>
    </source>
</evidence>
<dbReference type="InterPro" id="IPR014001">
    <property type="entry name" value="Helicase_ATP-bd"/>
</dbReference>
<feature type="domain" description="Helicase ATP-binding" evidence="25">
    <location>
        <begin position="446"/>
        <end position="610"/>
    </location>
</feature>
<evidence type="ECO:0000256" key="17">
    <source>
        <dbReference type="ARBA" id="ARBA00047984"/>
    </source>
</evidence>
<dbReference type="Gene3D" id="1.20.120.1080">
    <property type="match status" value="1"/>
</dbReference>
<name>A0A8H7SMC6_9FUNG</name>
<dbReference type="GO" id="GO:0005743">
    <property type="term" value="C:mitochondrial inner membrane"/>
    <property type="evidence" value="ECO:0007669"/>
    <property type="project" value="UniProtKB-SubCell"/>
</dbReference>
<evidence type="ECO:0000256" key="2">
    <source>
        <dbReference type="ARBA" id="ARBA00006375"/>
    </source>
</evidence>
<evidence type="ECO:0000256" key="5">
    <source>
        <dbReference type="ARBA" id="ARBA00022664"/>
    </source>
</evidence>
<dbReference type="GO" id="GO:0003723">
    <property type="term" value="F:RNA binding"/>
    <property type="evidence" value="ECO:0007669"/>
    <property type="project" value="TreeGrafter"/>
</dbReference>
<feature type="repeat" description="Solcar" evidence="21">
    <location>
        <begin position="1575"/>
        <end position="1663"/>
    </location>
</feature>
<dbReference type="InterPro" id="IPR002048">
    <property type="entry name" value="EF_hand_dom"/>
</dbReference>
<keyword evidence="5" id="KW-0507">mRNA processing</keyword>
<dbReference type="Pfam" id="PF00270">
    <property type="entry name" value="DEAD"/>
    <property type="match status" value="1"/>
</dbReference>
<dbReference type="InterPro" id="IPR018108">
    <property type="entry name" value="MCP_transmembrane"/>
</dbReference>
<dbReference type="GO" id="GO:0071013">
    <property type="term" value="C:catalytic step 2 spliceosome"/>
    <property type="evidence" value="ECO:0007669"/>
    <property type="project" value="TreeGrafter"/>
</dbReference>
<evidence type="ECO:0000256" key="15">
    <source>
        <dbReference type="ARBA" id="ARBA00023136"/>
    </source>
</evidence>
<dbReference type="Pfam" id="PF21010">
    <property type="entry name" value="HA2_C"/>
    <property type="match status" value="1"/>
</dbReference>
<feature type="coiled-coil region" evidence="22">
    <location>
        <begin position="138"/>
        <end position="165"/>
    </location>
</feature>
<dbReference type="InterPro" id="IPR001650">
    <property type="entry name" value="Helicase_C-like"/>
</dbReference>
<dbReference type="InterPro" id="IPR011545">
    <property type="entry name" value="DEAD/DEAH_box_helicase_dom"/>
</dbReference>
<proteinExistence type="inferred from homology"/>
<dbReference type="InterPro" id="IPR007502">
    <property type="entry name" value="Helicase-assoc_dom"/>
</dbReference>
<dbReference type="InterPro" id="IPR002464">
    <property type="entry name" value="DNA/RNA_helicase_DEAH_CS"/>
</dbReference>
<dbReference type="GO" id="GO:0016787">
    <property type="term" value="F:hydrolase activity"/>
    <property type="evidence" value="ECO:0007669"/>
    <property type="project" value="UniProtKB-KW"/>
</dbReference>
<comment type="subcellular location">
    <subcellularLocation>
        <location evidence="1">Mitochondrion inner membrane</location>
        <topology evidence="1">Multi-pass membrane protein</topology>
    </subcellularLocation>
</comment>
<evidence type="ECO:0000313" key="27">
    <source>
        <dbReference type="EMBL" id="KAG2231842.1"/>
    </source>
</evidence>
<dbReference type="InterPro" id="IPR011992">
    <property type="entry name" value="EF-hand-dom_pair"/>
</dbReference>
<dbReference type="InterPro" id="IPR002067">
    <property type="entry name" value="MCP"/>
</dbReference>
<dbReference type="FunFam" id="3.40.50.300:FF:000594">
    <property type="entry name" value="Pre-mRNA-splicing factor ATP-dependent RNA helicase"/>
    <property type="match status" value="1"/>
</dbReference>